<dbReference type="STRING" id="311410.LA5095_05513"/>
<dbReference type="EMBL" id="CXWC01000016">
    <property type="protein sequence ID" value="CTQ78836.1"/>
    <property type="molecule type" value="Genomic_DNA"/>
</dbReference>
<evidence type="ECO:0000313" key="4">
    <source>
        <dbReference type="Proteomes" id="UP000049983"/>
    </source>
</evidence>
<proteinExistence type="predicted"/>
<sequence length="1209" mass="132737">MSTCDRRGPLSRTGTAQPDRDIAERRADHFQLDERDVADLIQFGRRFARQIRFYRKDGAAAGDWAAFFDSDISAVLASVARLPVEPFRRALSDAQGFLESDPARPEAQLRAHFALVFHLAIALVQELTLRLSPLEAEHPFRRSITRLLVQSAAPRLAELARYHQGGVDEGVVLASALSKSNLNTSDSPGPGPRIADEVRDIIFNGEAFEVTSLPVHVVSGFAPTGWSDFYDAQSPDPSPYQDGSDVYAQIYDALNYNLLVSTMERIFQALARARKEAEAQLKQSLQDFAGHTPHYGLWLAFLSIYDRARRELNDITGRHMDFYYQDVLRLARKAPDADHVHLLVKLARGTEAHFLPAGTAVRAGKDDQGTDVVYELDEDFVANRGQVADLKSVNIETKTSGGKQYVTARGSPVTASADGLGSELPETSPHFTPFGPANAPFARIGFAVADRQLFMREGSRIATISFKTSVSAPVSSLKGFKTRLTSEDGWLELSAPSELKVKISKELLVFTLTLGGDHPPIVPHDPDVHEGLYPAGLPVAEILLDWDGNETAASGTMALLRDADRKSVKIQTEASGLRQMSIRTDDGTADPSAVFTPFGVQPRKDAHWIIGSSEVFCRSLDTLTVKVKWAETYVKGQFFDNLDAGSYQVGFDYLSGGMWRSGDTKTASLDLGGTGMRTIAAIEPGTAAADAELLPEDQQFDAKQRSGFMRLTLNRDFGHDRYLDAKTLALINLAGGGGTQPVIMSAGNVKSPEVQIHPSVAPGFEALTLSSGLPDPPYTPEIAEIALDYKAKQVTAQEVWRLHPFGIEPANGQGRILPDLPFEGALFIGVMALDPPETLSLLMQVADGTGDPLLELPELDYAWLSDGGWKAFKAQDVIDRTGNLAGSGLLSFAVPQEASTSAPHMPSELHWFRISAPANDEAVNHLHLVAAQALQATFVDQRNDPAFLENRLPPGTIGKLLRPDPAVKGFEQPFAGFGGRGQETSEEFRRRVSERLRHKDRAVTMWDHEHLALEALPHVYRAKCLNHTELKRQSGKVVGDNEIAPGAVTFVAVPYTFGADLRDPLRPYSDRATLRDLQAHLSHRCSPFVRLETANPKFEEIHVTMNVAFRAGIADTDFYRKEIENALIGHLTPWKEKGSRGVEFGGKVYKSTVIDFVEELPFVDYLEDVKLFHRPDLEGPILQVDLEIIQSSTARSVLVSARTHKIGLV</sequence>
<dbReference type="Proteomes" id="UP000049983">
    <property type="component" value="Unassembled WGS sequence"/>
</dbReference>
<dbReference type="OrthoDB" id="9762853at2"/>
<accession>A0A0M7AZC6</accession>
<organism evidence="3 4">
    <name type="scientific">Roseibium album</name>
    <dbReference type="NCBI Taxonomy" id="311410"/>
    <lineage>
        <taxon>Bacteria</taxon>
        <taxon>Pseudomonadati</taxon>
        <taxon>Pseudomonadota</taxon>
        <taxon>Alphaproteobacteria</taxon>
        <taxon>Hyphomicrobiales</taxon>
        <taxon>Stappiaceae</taxon>
        <taxon>Roseibium</taxon>
    </lineage>
</organism>
<protein>
    <recommendedName>
        <fullName evidence="5">Baseplate protein J-like domain-containing protein</fullName>
    </recommendedName>
</protein>
<dbReference type="RefSeq" id="WP_055120950.1">
    <property type="nucleotide sequence ID" value="NZ_CXWA01000012.1"/>
</dbReference>
<name>A0A0M7AZC6_9HYPH</name>
<evidence type="ECO:0008006" key="5">
    <source>
        <dbReference type="Google" id="ProtNLM"/>
    </source>
</evidence>
<gene>
    <name evidence="3" type="ORF">LA5096_05867</name>
</gene>
<evidence type="ECO:0000313" key="3">
    <source>
        <dbReference type="EMBL" id="CTQ78836.1"/>
    </source>
</evidence>
<reference evidence="4" key="1">
    <citation type="submission" date="2015-07" db="EMBL/GenBank/DDBJ databases">
        <authorList>
            <person name="Rodrigo-Torres Lidia"/>
            <person name="Arahal R.David."/>
        </authorList>
    </citation>
    <scope>NUCLEOTIDE SEQUENCE [LARGE SCALE GENOMIC DNA]</scope>
    <source>
        <strain evidence="4">CECT 5096</strain>
    </source>
</reference>
<feature type="coiled-coil region" evidence="1">
    <location>
        <begin position="260"/>
        <end position="287"/>
    </location>
</feature>
<evidence type="ECO:0000256" key="2">
    <source>
        <dbReference type="SAM" id="MobiDB-lite"/>
    </source>
</evidence>
<feature type="region of interest" description="Disordered" evidence="2">
    <location>
        <begin position="1"/>
        <end position="22"/>
    </location>
</feature>
<dbReference type="AlphaFoldDB" id="A0A0M7AZC6"/>
<dbReference type="GeneID" id="97673103"/>
<keyword evidence="4" id="KW-1185">Reference proteome</keyword>
<keyword evidence="1" id="KW-0175">Coiled coil</keyword>
<evidence type="ECO:0000256" key="1">
    <source>
        <dbReference type="SAM" id="Coils"/>
    </source>
</evidence>